<dbReference type="GO" id="GO:0006302">
    <property type="term" value="P:double-strand break repair"/>
    <property type="evidence" value="ECO:0007669"/>
    <property type="project" value="TreeGrafter"/>
</dbReference>
<evidence type="ECO:0000313" key="4">
    <source>
        <dbReference type="EMBL" id="MQN02397.1"/>
    </source>
</evidence>
<keyword evidence="5" id="KW-1185">Reference proteome</keyword>
<name>A0A6N7J187_9FIRM</name>
<organism evidence="4 5">
    <name type="scientific">Candidatus Weimeria bifida</name>
    <dbReference type="NCBI Taxonomy" id="2599074"/>
    <lineage>
        <taxon>Bacteria</taxon>
        <taxon>Bacillati</taxon>
        <taxon>Bacillota</taxon>
        <taxon>Clostridia</taxon>
        <taxon>Lachnospirales</taxon>
        <taxon>Lachnospiraceae</taxon>
        <taxon>Candidatus Weimeria</taxon>
    </lineage>
</organism>
<keyword evidence="2" id="KW-0067">ATP-binding</keyword>
<dbReference type="GO" id="GO:0043138">
    <property type="term" value="F:3'-5' DNA helicase activity"/>
    <property type="evidence" value="ECO:0007669"/>
    <property type="project" value="TreeGrafter"/>
</dbReference>
<sequence>MFQWYAQGRLPALPLLWREEADGARVPILPFGLIGTMRAGTEKIETEVQRLFPKSRILRMDADTTKTPDGYRQIISAFRKDADILIGTQMIGRDTISRASH</sequence>
<evidence type="ECO:0000256" key="3">
    <source>
        <dbReference type="ARBA" id="ARBA00023125"/>
    </source>
</evidence>
<keyword evidence="3" id="KW-0238">DNA-binding</keyword>
<dbReference type="AlphaFoldDB" id="A0A6N7J187"/>
<comment type="caution">
    <text evidence="4">The sequence shown here is derived from an EMBL/GenBank/DDBJ whole genome shotgun (WGS) entry which is preliminary data.</text>
</comment>
<evidence type="ECO:0000256" key="1">
    <source>
        <dbReference type="ARBA" id="ARBA00022741"/>
    </source>
</evidence>
<dbReference type="GO" id="GO:0006270">
    <property type="term" value="P:DNA replication initiation"/>
    <property type="evidence" value="ECO:0007669"/>
    <property type="project" value="TreeGrafter"/>
</dbReference>
<dbReference type="GO" id="GO:0003677">
    <property type="term" value="F:DNA binding"/>
    <property type="evidence" value="ECO:0007669"/>
    <property type="project" value="UniProtKB-KW"/>
</dbReference>
<evidence type="ECO:0000313" key="5">
    <source>
        <dbReference type="Proteomes" id="UP000460257"/>
    </source>
</evidence>
<proteinExistence type="predicted"/>
<dbReference type="GO" id="GO:0006310">
    <property type="term" value="P:DNA recombination"/>
    <property type="evidence" value="ECO:0007669"/>
    <property type="project" value="TreeGrafter"/>
</dbReference>
<protein>
    <submittedName>
        <fullName evidence="4">Uncharacterized protein</fullName>
    </submittedName>
</protein>
<keyword evidence="1" id="KW-0547">Nucleotide-binding</keyword>
<reference evidence="4" key="1">
    <citation type="journal article" date="2020" name="Appl. Environ. Microbiol.">
        <title>Medium-Chain Fatty Acid Synthesis by 'Candidatus Weimeria bifida' gen. nov., sp. nov., and 'Candidatus Pseudoramibacter fermentans' sp. nov.</title>
        <authorList>
            <person name="Scarborough M.J."/>
            <person name="Myers K.S."/>
            <person name="Donohue T.J."/>
            <person name="Noguera D.R."/>
        </authorList>
    </citation>
    <scope>NUCLEOTIDE SEQUENCE</scope>
    <source>
        <strain evidence="4">LCO1.1</strain>
    </source>
</reference>
<dbReference type="GO" id="GO:0005524">
    <property type="term" value="F:ATP binding"/>
    <property type="evidence" value="ECO:0007669"/>
    <property type="project" value="UniProtKB-KW"/>
</dbReference>
<accession>A0A6N7J187</accession>
<dbReference type="PANTHER" id="PTHR30580">
    <property type="entry name" value="PRIMOSOMAL PROTEIN N"/>
    <property type="match status" value="1"/>
</dbReference>
<gene>
    <name evidence="4" type="ORF">FRC54_11060</name>
</gene>
<dbReference type="Proteomes" id="UP000460257">
    <property type="component" value="Unassembled WGS sequence"/>
</dbReference>
<dbReference type="EMBL" id="VOGC01000010">
    <property type="protein sequence ID" value="MQN02397.1"/>
    <property type="molecule type" value="Genomic_DNA"/>
</dbReference>
<dbReference type="PANTHER" id="PTHR30580:SF0">
    <property type="entry name" value="PRIMOSOMAL PROTEIN N"/>
    <property type="match status" value="1"/>
</dbReference>
<evidence type="ECO:0000256" key="2">
    <source>
        <dbReference type="ARBA" id="ARBA00022840"/>
    </source>
</evidence>